<dbReference type="EMBL" id="NBTX02000004">
    <property type="protein sequence ID" value="PNL62830.1"/>
    <property type="molecule type" value="Genomic_DNA"/>
</dbReference>
<dbReference type="SUPFAM" id="SSF53474">
    <property type="entry name" value="alpha/beta-Hydrolases"/>
    <property type="match status" value="1"/>
</dbReference>
<protein>
    <submittedName>
        <fullName evidence="1">Poly(3-hydroxyalkanoate) synthetase</fullName>
    </submittedName>
</protein>
<evidence type="ECO:0000313" key="2">
    <source>
        <dbReference type="Proteomes" id="UP000192511"/>
    </source>
</evidence>
<reference evidence="1" key="1">
    <citation type="submission" date="2017-12" db="EMBL/GenBank/DDBJ databases">
        <title>FDA dAtabase for Regulatory Grade micrObial Sequences (FDA-ARGOS): Supporting development and validation of Infectious Disease Dx tests.</title>
        <authorList>
            <person name="Kerrigan L."/>
            <person name="Tallon L.J."/>
            <person name="Sadzewicz L."/>
            <person name="Sengamalay N."/>
            <person name="Ott S."/>
            <person name="Godinez A."/>
            <person name="Nagaraj S."/>
            <person name="Vavikolanu K."/>
            <person name="Vyas G."/>
            <person name="Nadendla S."/>
            <person name="Aluvathingal J."/>
            <person name="Sichtig H."/>
        </authorList>
    </citation>
    <scope>NUCLEOTIDE SEQUENCE [LARGE SCALE GENOMIC DNA]</scope>
    <source>
        <strain evidence="1">FDAARGOS_200</strain>
    </source>
</reference>
<dbReference type="InterPro" id="IPR029058">
    <property type="entry name" value="AB_hydrolase_fold"/>
</dbReference>
<sequence length="575" mass="66558">MDEQGLKQGERTIPKEQNSSFSAWSQSYQLWNDGLHYSIDFWQRSTLFFDTLRQRANDMMAHEQQGMPPPLRFTYEQVLDGRNLKPKTNYALLKILEVDDICFKNCFDPNKPPVIIVDPRAGHGPGIGGFKRDSEIGIALHRGHAVYFVTFYPHPIPHQTLSDVLATMKQFVEQVKIWHQNQSPILYGNCQAGWMLALLASDCKGLVGPLVMNGSPISYWASSKEETNPMQLLGGLLGGVWLTRFLSDLNDGTLDGAWLVQNFECLNPTTAIWDKYHRLFDEIDTERARFLDFEHWWNGFYQFSQEEITETVASLFIGNQLERGEITLHHHCVLDLKRIHNPIVIFASQGDEITPPYQALHWLRTIYPTTTDLKRAKQCIVYLLHPTVGHLGIFVSAKVVRLEHRAILEHCAAIEELPPGLYEMIIDNPTGDPDCSKEQYRVRFEERDLTELCSIKPLEPFESVRKISEANDYHYRILGQPWVRAFSNPLSTFWLEKMHPMRLSRTVFSEKMNPTMRSMSWLARVVEENRQALVEENVFKKLEQLGCDMIRSSIESLRNQRNECMEQVFEFLYGE</sequence>
<dbReference type="Pfam" id="PF11339">
    <property type="entry name" value="DUF3141"/>
    <property type="match status" value="1"/>
</dbReference>
<dbReference type="InterPro" id="IPR024501">
    <property type="entry name" value="DUF3141"/>
</dbReference>
<comment type="caution">
    <text evidence="1">The sequence shown here is derived from an EMBL/GenBank/DDBJ whole genome shotgun (WGS) entry which is preliminary data.</text>
</comment>
<gene>
    <name evidence="1" type="ORF">A6J39_017375</name>
</gene>
<dbReference type="Gene3D" id="3.40.50.1820">
    <property type="entry name" value="alpha/beta hydrolase"/>
    <property type="match status" value="1"/>
</dbReference>
<dbReference type="PANTHER" id="PTHR36837">
    <property type="entry name" value="POLY(3-HYDROXYALKANOATE) POLYMERASE SUBUNIT PHAC"/>
    <property type="match status" value="1"/>
</dbReference>
<name>A0AAX0WXN0_9GAMM</name>
<dbReference type="AlphaFoldDB" id="A0AAX0WXN0"/>
<dbReference type="PANTHER" id="PTHR36837:SF2">
    <property type="entry name" value="POLY(3-HYDROXYALKANOATE) POLYMERASE SUBUNIT PHAC"/>
    <property type="match status" value="1"/>
</dbReference>
<proteinExistence type="predicted"/>
<dbReference type="Proteomes" id="UP000192511">
    <property type="component" value="Unassembled WGS sequence"/>
</dbReference>
<accession>A0AAX0WXN0</accession>
<dbReference type="InterPro" id="IPR051321">
    <property type="entry name" value="PHA/PHB_synthase"/>
</dbReference>
<evidence type="ECO:0000313" key="1">
    <source>
        <dbReference type="EMBL" id="PNL62830.1"/>
    </source>
</evidence>
<organism evidence="1 2">
    <name type="scientific">Legionella anisa</name>
    <dbReference type="NCBI Taxonomy" id="28082"/>
    <lineage>
        <taxon>Bacteria</taxon>
        <taxon>Pseudomonadati</taxon>
        <taxon>Pseudomonadota</taxon>
        <taxon>Gammaproteobacteria</taxon>
        <taxon>Legionellales</taxon>
        <taxon>Legionellaceae</taxon>
        <taxon>Legionella</taxon>
    </lineage>
</organism>
<keyword evidence="2" id="KW-1185">Reference proteome</keyword>